<accession>A0A1U7CQN4</accession>
<proteinExistence type="predicted"/>
<dbReference type="Proteomes" id="UP000186309">
    <property type="component" value="Chromosome"/>
</dbReference>
<name>A0A1U7CQN4_9BACT</name>
<dbReference type="KEGG" id="pbor:BSF38_02754"/>
<dbReference type="EMBL" id="CP019082">
    <property type="protein sequence ID" value="APW61242.1"/>
    <property type="molecule type" value="Genomic_DNA"/>
</dbReference>
<reference evidence="3" key="1">
    <citation type="submission" date="2016-12" db="EMBL/GenBank/DDBJ databases">
        <title>Comparative genomics of four Isosphaeraceae planctomycetes: a common pool of plasmids and glycoside hydrolase genes.</title>
        <authorList>
            <person name="Ivanova A."/>
        </authorList>
    </citation>
    <scope>NUCLEOTIDE SEQUENCE [LARGE SCALE GENOMIC DNA]</scope>
    <source>
        <strain evidence="3">PX4</strain>
    </source>
</reference>
<dbReference type="RefSeq" id="WP_083712927.1">
    <property type="nucleotide sequence ID" value="NZ_CP019082.1"/>
</dbReference>
<protein>
    <submittedName>
        <fullName evidence="2">Uncharacterized protein</fullName>
    </submittedName>
</protein>
<evidence type="ECO:0000256" key="1">
    <source>
        <dbReference type="SAM" id="SignalP"/>
    </source>
</evidence>
<sequence>MKLTTTGIAASPPRRSSSFRLLAAGCLLALAWTAVGGATARAATTLRWKLKPGEVLHYTMTQNTTNAYKPKNGQEASTAMSQVLNLHWTVKSVSADGVAEVAQAVDRVQIRIEGAAQPSAFQFDSDAKLPPPEGPIAAQLVPLLKALVGAEFTFKLNGRGELSDIKVPEKLMESVRQANPGGGSMFSDEGMKNLITQSGLTLSESALDPGKTWTQQSKLSLPMLGVMILDKTYTFQGPDEAEAGRVKIALDTKVAIQPAADAAITMKIDSQGGKGVFSFDLERGRVVSSRVEDLLAMTLSVQGQEIGQTTKTVTEMKLSPEKTSK</sequence>
<keyword evidence="3" id="KW-1185">Reference proteome</keyword>
<dbReference type="Pfam" id="PF19777">
    <property type="entry name" value="DUF6263"/>
    <property type="match status" value="1"/>
</dbReference>
<dbReference type="OrthoDB" id="269991at2"/>
<evidence type="ECO:0000313" key="2">
    <source>
        <dbReference type="EMBL" id="APW61242.1"/>
    </source>
</evidence>
<organism evidence="2 3">
    <name type="scientific">Paludisphaera borealis</name>
    <dbReference type="NCBI Taxonomy" id="1387353"/>
    <lineage>
        <taxon>Bacteria</taxon>
        <taxon>Pseudomonadati</taxon>
        <taxon>Planctomycetota</taxon>
        <taxon>Planctomycetia</taxon>
        <taxon>Isosphaerales</taxon>
        <taxon>Isosphaeraceae</taxon>
        <taxon>Paludisphaera</taxon>
    </lineage>
</organism>
<keyword evidence="1" id="KW-0732">Signal</keyword>
<feature type="signal peptide" evidence="1">
    <location>
        <begin position="1"/>
        <end position="36"/>
    </location>
</feature>
<dbReference type="STRING" id="1387353.BSF38_02754"/>
<feature type="chain" id="PRO_5012233945" evidence="1">
    <location>
        <begin position="37"/>
        <end position="325"/>
    </location>
</feature>
<gene>
    <name evidence="2" type="ORF">BSF38_02754</name>
</gene>
<evidence type="ECO:0000313" key="3">
    <source>
        <dbReference type="Proteomes" id="UP000186309"/>
    </source>
</evidence>
<dbReference type="InterPro" id="IPR046230">
    <property type="entry name" value="DUF6263"/>
</dbReference>
<dbReference type="AlphaFoldDB" id="A0A1U7CQN4"/>